<dbReference type="GO" id="GO:0046394">
    <property type="term" value="P:carboxylic acid biosynthetic process"/>
    <property type="evidence" value="ECO:0007669"/>
    <property type="project" value="UniProtKB-ARBA"/>
</dbReference>
<comment type="caution">
    <text evidence="4">The sequence shown here is derived from an EMBL/GenBank/DDBJ whole genome shotgun (WGS) entry which is preliminary data.</text>
</comment>
<dbReference type="Gene3D" id="3.20.10.10">
    <property type="entry name" value="D-amino Acid Aminotransferase, subunit A, domain 2"/>
    <property type="match status" value="1"/>
</dbReference>
<dbReference type="OrthoDB" id="25921at2759"/>
<evidence type="ECO:0000313" key="5">
    <source>
        <dbReference type="Proteomes" id="UP000601435"/>
    </source>
</evidence>
<proteinExistence type="inferred from homology"/>
<gene>
    <name evidence="4" type="primary">DAAT</name>
    <name evidence="4" type="ORF">SNEC2469_LOCUS4691</name>
</gene>
<dbReference type="InterPro" id="IPR036038">
    <property type="entry name" value="Aminotransferase-like"/>
</dbReference>
<dbReference type="FunFam" id="3.20.10.10:FF:000002">
    <property type="entry name" value="D-alanine aminotransferase"/>
    <property type="match status" value="1"/>
</dbReference>
<dbReference type="SUPFAM" id="SSF56752">
    <property type="entry name" value="D-aminoacid aminotransferase-like PLP-dependent enzymes"/>
    <property type="match status" value="1"/>
</dbReference>
<evidence type="ECO:0000256" key="1">
    <source>
        <dbReference type="ARBA" id="ARBA00001933"/>
    </source>
</evidence>
<dbReference type="Proteomes" id="UP000601435">
    <property type="component" value="Unassembled WGS sequence"/>
</dbReference>
<name>A0A812LES6_9DINO</name>
<reference evidence="4" key="1">
    <citation type="submission" date="2021-02" db="EMBL/GenBank/DDBJ databases">
        <authorList>
            <person name="Dougan E. K."/>
            <person name="Rhodes N."/>
            <person name="Thang M."/>
            <person name="Chan C."/>
        </authorList>
    </citation>
    <scope>NUCLEOTIDE SEQUENCE</scope>
</reference>
<evidence type="ECO:0000256" key="3">
    <source>
        <dbReference type="ARBA" id="ARBA00022898"/>
    </source>
</evidence>
<sequence>MVCPQVLRSVAFRSIAVLTRAPFPSSGAMASAGEKRKLAVLDRESFLEKSKAARQKRSSGAAGHFIKAMYSSLVDGIITDPELMALPIDDHAIIRGHAIFDTCTLAGGRVFRLGIHLDRLFKSAKLGRLKLPFGLSEDENRSRMTEIVCQTCVASGLRDGGVRFFLTAGPGNYGFTPAGCEPAFYCTVLESSKSEDLKAIGEATVPASEVPMKPTLLATLKSNNYLLNCLLAMSAQERGGCYGINIRDDGTVAEGCVANCAIVVDKVFITPPFDGILAGTTVRKAMDLATKHLVGETKVLREIRQETMRKEQLFSAQEVMMLSGDLGVSPVSTLDGQQVGNGEVGPVARELKRLIWEDAYDGKEEHIQLFYS</sequence>
<comment type="similarity">
    <text evidence="2">Belongs to the class-IV pyridoxal-phosphate-dependent aminotransferase family.</text>
</comment>
<dbReference type="EMBL" id="CAJNJA010009254">
    <property type="protein sequence ID" value="CAE7244751.1"/>
    <property type="molecule type" value="Genomic_DNA"/>
</dbReference>
<dbReference type="InterPro" id="IPR043132">
    <property type="entry name" value="BCAT-like_C"/>
</dbReference>
<organism evidence="4 5">
    <name type="scientific">Symbiodinium necroappetens</name>
    <dbReference type="NCBI Taxonomy" id="1628268"/>
    <lineage>
        <taxon>Eukaryota</taxon>
        <taxon>Sar</taxon>
        <taxon>Alveolata</taxon>
        <taxon>Dinophyceae</taxon>
        <taxon>Suessiales</taxon>
        <taxon>Symbiodiniaceae</taxon>
        <taxon>Symbiodinium</taxon>
    </lineage>
</organism>
<dbReference type="AlphaFoldDB" id="A0A812LES6"/>
<dbReference type="InterPro" id="IPR001544">
    <property type="entry name" value="Aminotrans_IV"/>
</dbReference>
<comment type="cofactor">
    <cofactor evidence="1">
        <name>pyridoxal 5'-phosphate</name>
        <dbReference type="ChEBI" id="CHEBI:597326"/>
    </cofactor>
</comment>
<dbReference type="GO" id="GO:0003824">
    <property type="term" value="F:catalytic activity"/>
    <property type="evidence" value="ECO:0007669"/>
    <property type="project" value="InterPro"/>
</dbReference>
<keyword evidence="5" id="KW-1185">Reference proteome</keyword>
<dbReference type="CDD" id="cd00449">
    <property type="entry name" value="PLPDE_IV"/>
    <property type="match status" value="1"/>
</dbReference>
<dbReference type="InterPro" id="IPR043131">
    <property type="entry name" value="BCAT-like_N"/>
</dbReference>
<dbReference type="Gene3D" id="3.30.470.10">
    <property type="match status" value="1"/>
</dbReference>
<keyword evidence="3" id="KW-0663">Pyridoxal phosphate</keyword>
<evidence type="ECO:0000313" key="4">
    <source>
        <dbReference type="EMBL" id="CAE7244751.1"/>
    </source>
</evidence>
<accession>A0A812LES6</accession>
<protein>
    <submittedName>
        <fullName evidence="4">DAAT protein</fullName>
    </submittedName>
</protein>
<dbReference type="PANTHER" id="PTHR42743:SF22">
    <property type="entry name" value="D-AMINO-ACID TRANSAMINASE, CHLOROPLASTIC"/>
    <property type="match status" value="1"/>
</dbReference>
<dbReference type="GO" id="GO:0008652">
    <property type="term" value="P:amino acid biosynthetic process"/>
    <property type="evidence" value="ECO:0007669"/>
    <property type="project" value="UniProtKB-ARBA"/>
</dbReference>
<dbReference type="InterPro" id="IPR050571">
    <property type="entry name" value="Class-IV_PLP-Dep_Aminotrnsfr"/>
</dbReference>
<dbReference type="PANTHER" id="PTHR42743">
    <property type="entry name" value="AMINO-ACID AMINOTRANSFERASE"/>
    <property type="match status" value="1"/>
</dbReference>
<dbReference type="Pfam" id="PF01063">
    <property type="entry name" value="Aminotran_4"/>
    <property type="match status" value="1"/>
</dbReference>
<evidence type="ECO:0000256" key="2">
    <source>
        <dbReference type="ARBA" id="ARBA00009320"/>
    </source>
</evidence>